<evidence type="ECO:0000256" key="3">
    <source>
        <dbReference type="SAM" id="MobiDB-lite"/>
    </source>
</evidence>
<evidence type="ECO:0000256" key="2">
    <source>
        <dbReference type="ARBA" id="ARBA00022801"/>
    </source>
</evidence>
<name>A0ABV2Z2P2_9ACTN</name>
<feature type="domain" description="Resuscitation-promoting factor core lysozyme-like" evidence="5">
    <location>
        <begin position="49"/>
        <end position="124"/>
    </location>
</feature>
<organism evidence="6 7">
    <name type="scientific">Streptomyces catenulae</name>
    <dbReference type="NCBI Taxonomy" id="66875"/>
    <lineage>
        <taxon>Bacteria</taxon>
        <taxon>Bacillati</taxon>
        <taxon>Actinomycetota</taxon>
        <taxon>Actinomycetes</taxon>
        <taxon>Kitasatosporales</taxon>
        <taxon>Streptomycetaceae</taxon>
        <taxon>Streptomyces</taxon>
    </lineage>
</organism>
<feature type="compositionally biased region" description="Low complexity" evidence="3">
    <location>
        <begin position="163"/>
        <end position="174"/>
    </location>
</feature>
<accession>A0ABV2Z2P2</accession>
<gene>
    <name evidence="6" type="ORF">AB0E61_19510</name>
</gene>
<dbReference type="InterPro" id="IPR006311">
    <property type="entry name" value="TAT_signal"/>
</dbReference>
<protein>
    <submittedName>
        <fullName evidence="6">Transglycosylase family protein</fullName>
    </submittedName>
</protein>
<evidence type="ECO:0000256" key="4">
    <source>
        <dbReference type="SAM" id="SignalP"/>
    </source>
</evidence>
<dbReference type="CDD" id="cd13925">
    <property type="entry name" value="RPF"/>
    <property type="match status" value="1"/>
</dbReference>
<dbReference type="SUPFAM" id="SSF53955">
    <property type="entry name" value="Lysozyme-like"/>
    <property type="match status" value="1"/>
</dbReference>
<keyword evidence="7" id="KW-1185">Reference proteome</keyword>
<dbReference type="Pfam" id="PF06737">
    <property type="entry name" value="Transglycosylas"/>
    <property type="match status" value="1"/>
</dbReference>
<keyword evidence="4" id="KW-0732">Signal</keyword>
<evidence type="ECO:0000313" key="7">
    <source>
        <dbReference type="Proteomes" id="UP001550853"/>
    </source>
</evidence>
<reference evidence="6 7" key="1">
    <citation type="submission" date="2024-06" db="EMBL/GenBank/DDBJ databases">
        <title>The Natural Products Discovery Center: Release of the First 8490 Sequenced Strains for Exploring Actinobacteria Biosynthetic Diversity.</title>
        <authorList>
            <person name="Kalkreuter E."/>
            <person name="Kautsar S.A."/>
            <person name="Yang D."/>
            <person name="Bader C.D."/>
            <person name="Teijaro C.N."/>
            <person name="Fluegel L."/>
            <person name="Davis C.M."/>
            <person name="Simpson J.R."/>
            <person name="Lauterbach L."/>
            <person name="Steele A.D."/>
            <person name="Gui C."/>
            <person name="Meng S."/>
            <person name="Li G."/>
            <person name="Viehrig K."/>
            <person name="Ye F."/>
            <person name="Su P."/>
            <person name="Kiefer A.F."/>
            <person name="Nichols A."/>
            <person name="Cepeda A.J."/>
            <person name="Yan W."/>
            <person name="Fan B."/>
            <person name="Jiang Y."/>
            <person name="Adhikari A."/>
            <person name="Zheng C.-J."/>
            <person name="Schuster L."/>
            <person name="Cowan T.M."/>
            <person name="Smanski M.J."/>
            <person name="Chevrette M.G."/>
            <person name="De Carvalho L.P.S."/>
            <person name="Shen B."/>
        </authorList>
    </citation>
    <scope>NUCLEOTIDE SEQUENCE [LARGE SCALE GENOMIC DNA]</scope>
    <source>
        <strain evidence="6 7">NPDC033039</strain>
    </source>
</reference>
<dbReference type="Gene3D" id="1.10.530.10">
    <property type="match status" value="1"/>
</dbReference>
<comment type="caution">
    <text evidence="6">The sequence shown here is derived from an EMBL/GenBank/DDBJ whole genome shotgun (WGS) entry which is preliminary data.</text>
</comment>
<proteinExistence type="inferred from homology"/>
<evidence type="ECO:0000256" key="1">
    <source>
        <dbReference type="ARBA" id="ARBA00010830"/>
    </source>
</evidence>
<dbReference type="Proteomes" id="UP001550853">
    <property type="component" value="Unassembled WGS sequence"/>
</dbReference>
<evidence type="ECO:0000313" key="6">
    <source>
        <dbReference type="EMBL" id="MEU3712266.1"/>
    </source>
</evidence>
<feature type="chain" id="PRO_5045454048" evidence="4">
    <location>
        <begin position="33"/>
        <end position="174"/>
    </location>
</feature>
<dbReference type="EMBL" id="JBEZVI010000015">
    <property type="protein sequence ID" value="MEU3712266.1"/>
    <property type="molecule type" value="Genomic_DNA"/>
</dbReference>
<dbReference type="InterPro" id="IPR023346">
    <property type="entry name" value="Lysozyme-like_dom_sf"/>
</dbReference>
<sequence length="174" mass="17650">MPATPRRRPVRPGPLAAVAALLLALAAPSSAAADPVPVPGAGPVPACAADGWPWDCVAACESGGNWRLNTGNGYFGGLQFRQSTWEAHGGLAHAPRADLAPRAAQIAVAEKVLAAQGWDAWPVCSRRYGLSGHGYGGPPTAPPDTGEGGPLPDLRTPWPLPGVPAVAPAGRPRG</sequence>
<feature type="region of interest" description="Disordered" evidence="3">
    <location>
        <begin position="135"/>
        <end position="174"/>
    </location>
</feature>
<evidence type="ECO:0000259" key="5">
    <source>
        <dbReference type="Pfam" id="PF06737"/>
    </source>
</evidence>
<dbReference type="RefSeq" id="WP_078654084.1">
    <property type="nucleotide sequence ID" value="NZ_JBEZVI010000015.1"/>
</dbReference>
<keyword evidence="2" id="KW-0378">Hydrolase</keyword>
<dbReference type="PROSITE" id="PS51318">
    <property type="entry name" value="TAT"/>
    <property type="match status" value="1"/>
</dbReference>
<feature type="signal peptide" evidence="4">
    <location>
        <begin position="1"/>
        <end position="32"/>
    </location>
</feature>
<comment type="similarity">
    <text evidence="1">Belongs to the transglycosylase family. Rpf subfamily.</text>
</comment>
<dbReference type="InterPro" id="IPR010618">
    <property type="entry name" value="RPF"/>
</dbReference>